<dbReference type="OrthoDB" id="267323at2759"/>
<protein>
    <recommendedName>
        <fullName evidence="7">6-phosphofructo-2-kinase domain-containing protein</fullName>
    </recommendedName>
</protein>
<dbReference type="Pfam" id="PF00300">
    <property type="entry name" value="His_Phos_1"/>
    <property type="match status" value="1"/>
</dbReference>
<dbReference type="GO" id="GO:0006003">
    <property type="term" value="P:fructose 2,6-bisphosphate metabolic process"/>
    <property type="evidence" value="ECO:0007669"/>
    <property type="project" value="InterPro"/>
</dbReference>
<dbReference type="CDD" id="cd07067">
    <property type="entry name" value="HP_PGM_like"/>
    <property type="match status" value="1"/>
</dbReference>
<keyword evidence="2" id="KW-0547">Nucleotide-binding</keyword>
<feature type="binding site" evidence="5">
    <location>
        <begin position="213"/>
        <end position="220"/>
    </location>
    <ligand>
        <name>substrate</name>
    </ligand>
</feature>
<dbReference type="InterPro" id="IPR029033">
    <property type="entry name" value="His_PPase_superfam"/>
</dbReference>
<feature type="active site" description="Proton donor/acceptor" evidence="4">
    <location>
        <position position="283"/>
    </location>
</feature>
<comment type="similarity">
    <text evidence="1">In the C-terminal section; belongs to the phosphoglycerate mutase family.</text>
</comment>
<dbReference type="InterPro" id="IPR013078">
    <property type="entry name" value="His_Pase_superF_clade-1"/>
</dbReference>
<feature type="domain" description="6-phosphofructo-2-kinase" evidence="7">
    <location>
        <begin position="1"/>
        <end position="206"/>
    </location>
</feature>
<sequence length="428" mass="49373">MVGLPARGKTYMSKKLTRYLNWIGISTKVFNVGEYRRAATDKYKSHDFFRPDNKEAQEIRTKCALMAIEDACKFLQNGGEVAVVDATNTTRARRKMLVEVFTIQHNFKLFFVESLCDDINIIEANILEVKVCSPDYLGVDKNEAVKDFLQRIEHYRETYEALDYNLDSDMSFIQIVNQGDRFLVNKLAGHLQSRVVYYLMNIHVLPRTIYLTRHGESEMNLSGRIGGDSDLSERGQEYARKLAQFVEEEKIPNLKVWTSQLKRTIQTAINIDAPKEHWKALNEIDAGTCEGMTYEEIQEKFPEEFALRDQDKFHYRYQSGESYQDLVARLEPVILELERQENVMVVCHQAVARCLLAYFQDKTSDDLPYLKVPLHTVIKLTPVAYGCRVEYVSLNIEAVNTHRERPKTVIPSGSSNKIKMKEPATCSH</sequence>
<dbReference type="PRINTS" id="PR00991">
    <property type="entry name" value="6PFRUCTKNASE"/>
</dbReference>
<dbReference type="Gene3D" id="3.40.50.300">
    <property type="entry name" value="P-loop containing nucleotide triphosphate hydrolases"/>
    <property type="match status" value="1"/>
</dbReference>
<dbReference type="HOGENOM" id="CLU_006383_1_1_1"/>
<accession>V4AWT4</accession>
<dbReference type="InterPro" id="IPR003094">
    <property type="entry name" value="6Pfruct_kin"/>
</dbReference>
<dbReference type="SMART" id="SM00855">
    <property type="entry name" value="PGAM"/>
    <property type="match status" value="1"/>
</dbReference>
<proteinExistence type="inferred from homology"/>
<organism evidence="8 9">
    <name type="scientific">Lottia gigantea</name>
    <name type="common">Giant owl limpet</name>
    <dbReference type="NCBI Taxonomy" id="225164"/>
    <lineage>
        <taxon>Eukaryota</taxon>
        <taxon>Metazoa</taxon>
        <taxon>Spiralia</taxon>
        <taxon>Lophotrochozoa</taxon>
        <taxon>Mollusca</taxon>
        <taxon>Gastropoda</taxon>
        <taxon>Patellogastropoda</taxon>
        <taxon>Lottioidea</taxon>
        <taxon>Lottiidae</taxon>
        <taxon>Lottia</taxon>
    </lineage>
</organism>
<dbReference type="PANTHER" id="PTHR10606">
    <property type="entry name" value="6-PHOSPHOFRUCTO-2-KINASE/FRUCTOSE-2,6-BISPHOSPHATASE"/>
    <property type="match status" value="1"/>
</dbReference>
<dbReference type="GO" id="GO:0004331">
    <property type="term" value="F:fructose-2,6-bisphosphate 2-phosphatase activity"/>
    <property type="evidence" value="ECO:0007669"/>
    <property type="project" value="TreeGrafter"/>
</dbReference>
<dbReference type="KEGG" id="lgi:LOTGIDRAFT_186853"/>
<dbReference type="FunFam" id="3.40.50.1240:FF:000001">
    <property type="entry name" value="6-phosphofructo-2-kinase/fructose-2, 6-bisphosphatase 3 isoform 2"/>
    <property type="match status" value="1"/>
</dbReference>
<evidence type="ECO:0000256" key="3">
    <source>
        <dbReference type="ARBA" id="ARBA00022840"/>
    </source>
</evidence>
<feature type="binding site" evidence="5">
    <location>
        <position position="263"/>
    </location>
    <ligand>
        <name>substrate</name>
    </ligand>
</feature>
<dbReference type="InterPro" id="IPR001345">
    <property type="entry name" value="PG/BPGM_mutase_AS"/>
</dbReference>
<dbReference type="GO" id="GO:0005829">
    <property type="term" value="C:cytosol"/>
    <property type="evidence" value="ECO:0007669"/>
    <property type="project" value="TreeGrafter"/>
</dbReference>
<dbReference type="STRING" id="225164.V4AWT4"/>
<evidence type="ECO:0000256" key="2">
    <source>
        <dbReference type="ARBA" id="ARBA00022741"/>
    </source>
</evidence>
<dbReference type="EMBL" id="KB201037">
    <property type="protein sequence ID" value="ESO99485.1"/>
    <property type="molecule type" value="Genomic_DNA"/>
</dbReference>
<dbReference type="CTD" id="20244722"/>
<gene>
    <name evidence="8" type="ORF">LOTGIDRAFT_186853</name>
</gene>
<dbReference type="InterPro" id="IPR013079">
    <property type="entry name" value="6Phosfructo_kin"/>
</dbReference>
<dbReference type="FunFam" id="3.40.50.300:FF:000644">
    <property type="entry name" value="GpmB, Fructose-2,6-bisphosphatase"/>
    <property type="match status" value="1"/>
</dbReference>
<dbReference type="GO" id="GO:0006000">
    <property type="term" value="P:fructose metabolic process"/>
    <property type="evidence" value="ECO:0007669"/>
    <property type="project" value="InterPro"/>
</dbReference>
<dbReference type="PANTHER" id="PTHR10606:SF44">
    <property type="entry name" value="6-PHOSPHOFRUCTO 2-KINASE_FRUCTOSE 2,6-BISPHOSPHATASE LONG FORM"/>
    <property type="match status" value="1"/>
</dbReference>
<evidence type="ECO:0000256" key="1">
    <source>
        <dbReference type="ARBA" id="ARBA00008408"/>
    </source>
</evidence>
<evidence type="ECO:0000256" key="5">
    <source>
        <dbReference type="PIRSR" id="PIRSR613078-2"/>
    </source>
</evidence>
<keyword evidence="3" id="KW-0067">ATP-binding</keyword>
<reference evidence="8 9" key="1">
    <citation type="journal article" date="2013" name="Nature">
        <title>Insights into bilaterian evolution from three spiralian genomes.</title>
        <authorList>
            <person name="Simakov O."/>
            <person name="Marletaz F."/>
            <person name="Cho S.J."/>
            <person name="Edsinger-Gonzales E."/>
            <person name="Havlak P."/>
            <person name="Hellsten U."/>
            <person name="Kuo D.H."/>
            <person name="Larsson T."/>
            <person name="Lv J."/>
            <person name="Arendt D."/>
            <person name="Savage R."/>
            <person name="Osoegawa K."/>
            <person name="de Jong P."/>
            <person name="Grimwood J."/>
            <person name="Chapman J.A."/>
            <person name="Shapiro H."/>
            <person name="Aerts A."/>
            <person name="Otillar R.P."/>
            <person name="Terry A.Y."/>
            <person name="Boore J.L."/>
            <person name="Grigoriev I.V."/>
            <person name="Lindberg D.R."/>
            <person name="Seaver E.C."/>
            <person name="Weisblat D.A."/>
            <person name="Putnam N.H."/>
            <person name="Rokhsar D.S."/>
        </authorList>
    </citation>
    <scope>NUCLEOTIDE SEQUENCE [LARGE SCALE GENOMIC DNA]</scope>
</reference>
<feature type="region of interest" description="Disordered" evidence="6">
    <location>
        <begin position="405"/>
        <end position="428"/>
    </location>
</feature>
<dbReference type="RefSeq" id="XP_009049972.1">
    <property type="nucleotide sequence ID" value="XM_009051724.1"/>
</dbReference>
<name>V4AWT4_LOTGI</name>
<dbReference type="InterPro" id="IPR027417">
    <property type="entry name" value="P-loop_NTPase"/>
</dbReference>
<dbReference type="GeneID" id="20244722"/>
<evidence type="ECO:0000259" key="7">
    <source>
        <dbReference type="Pfam" id="PF01591"/>
    </source>
</evidence>
<dbReference type="AlphaFoldDB" id="V4AWT4"/>
<keyword evidence="9" id="KW-1185">Reference proteome</keyword>
<evidence type="ECO:0000313" key="8">
    <source>
        <dbReference type="EMBL" id="ESO99485.1"/>
    </source>
</evidence>
<evidence type="ECO:0000313" key="9">
    <source>
        <dbReference type="Proteomes" id="UP000030746"/>
    </source>
</evidence>
<dbReference type="Proteomes" id="UP000030746">
    <property type="component" value="Unassembled WGS sequence"/>
</dbReference>
<dbReference type="OMA" id="RWIQERC"/>
<dbReference type="Gene3D" id="3.40.50.1240">
    <property type="entry name" value="Phosphoglycerate mutase-like"/>
    <property type="match status" value="1"/>
</dbReference>
<evidence type="ECO:0000256" key="4">
    <source>
        <dbReference type="PIRSR" id="PIRSR613078-1"/>
    </source>
</evidence>
<dbReference type="GO" id="GO:0005524">
    <property type="term" value="F:ATP binding"/>
    <property type="evidence" value="ECO:0007669"/>
    <property type="project" value="UniProtKB-KW"/>
</dbReference>
<dbReference type="SUPFAM" id="SSF53254">
    <property type="entry name" value="Phosphoglycerate mutase-like"/>
    <property type="match status" value="1"/>
</dbReference>
<dbReference type="PROSITE" id="PS00175">
    <property type="entry name" value="PG_MUTASE"/>
    <property type="match status" value="1"/>
</dbReference>
<dbReference type="PIRSF" id="PIRSF000709">
    <property type="entry name" value="6PFK_2-Ptase"/>
    <property type="match status" value="1"/>
</dbReference>
<dbReference type="Pfam" id="PF01591">
    <property type="entry name" value="6PF2K"/>
    <property type="match status" value="1"/>
</dbReference>
<dbReference type="SUPFAM" id="SSF52540">
    <property type="entry name" value="P-loop containing nucleoside triphosphate hydrolases"/>
    <property type="match status" value="1"/>
</dbReference>
<dbReference type="GO" id="GO:0003873">
    <property type="term" value="F:6-phosphofructo-2-kinase activity"/>
    <property type="evidence" value="ECO:0007669"/>
    <property type="project" value="InterPro"/>
</dbReference>
<feature type="active site" description="Tele-phosphohistidine intermediate" evidence="4">
    <location>
        <position position="214"/>
    </location>
</feature>
<evidence type="ECO:0000256" key="6">
    <source>
        <dbReference type="SAM" id="MobiDB-lite"/>
    </source>
</evidence>